<dbReference type="Proteomes" id="UP000196655">
    <property type="component" value="Unassembled WGS sequence"/>
</dbReference>
<dbReference type="PANTHER" id="PTHR15108">
    <property type="entry name" value="N-ACYLGLUCOSAMINE-2-EPIMERASE"/>
    <property type="match status" value="1"/>
</dbReference>
<protein>
    <submittedName>
        <fullName evidence="3">Mannose-6-phosphate isomerase</fullName>
    </submittedName>
</protein>
<gene>
    <name evidence="3" type="ORF">BWR60_34530</name>
</gene>
<evidence type="ECO:0000256" key="1">
    <source>
        <dbReference type="ARBA" id="ARBA00008558"/>
    </source>
</evidence>
<dbReference type="STRING" id="1122125.GCA_000423185_06445"/>
<dbReference type="Pfam" id="PF07221">
    <property type="entry name" value="GlcNAc_2-epim"/>
    <property type="match status" value="1"/>
</dbReference>
<dbReference type="GO" id="GO:0016853">
    <property type="term" value="F:isomerase activity"/>
    <property type="evidence" value="ECO:0007669"/>
    <property type="project" value="UniProtKB-KW"/>
</dbReference>
<dbReference type="Gene3D" id="1.50.10.10">
    <property type="match status" value="1"/>
</dbReference>
<dbReference type="AlphaFoldDB" id="A0A211YV29"/>
<proteinExistence type="inferred from homology"/>
<evidence type="ECO:0000256" key="2">
    <source>
        <dbReference type="ARBA" id="ARBA00023235"/>
    </source>
</evidence>
<name>A0A211YV29_9PROT</name>
<dbReference type="InterPro" id="IPR008928">
    <property type="entry name" value="6-hairpin_glycosidase_sf"/>
</dbReference>
<dbReference type="GO" id="GO:0005975">
    <property type="term" value="P:carbohydrate metabolic process"/>
    <property type="evidence" value="ECO:0007669"/>
    <property type="project" value="InterPro"/>
</dbReference>
<dbReference type="RefSeq" id="WP_088157640.1">
    <property type="nucleotide sequence ID" value="NZ_NHON01000156.1"/>
</dbReference>
<comment type="similarity">
    <text evidence="1">Belongs to the N-acylglucosamine 2-epimerase family.</text>
</comment>
<dbReference type="InterPro" id="IPR010819">
    <property type="entry name" value="AGE/CE"/>
</dbReference>
<organism evidence="3 4">
    <name type="scientific">Inquilinus limosus</name>
    <dbReference type="NCBI Taxonomy" id="171674"/>
    <lineage>
        <taxon>Bacteria</taxon>
        <taxon>Pseudomonadati</taxon>
        <taxon>Pseudomonadota</taxon>
        <taxon>Alphaproteobacteria</taxon>
        <taxon>Rhodospirillales</taxon>
        <taxon>Rhodospirillaceae</taxon>
        <taxon>Inquilinus</taxon>
    </lineage>
</organism>
<dbReference type="InterPro" id="IPR012341">
    <property type="entry name" value="6hp_glycosidase-like_sf"/>
</dbReference>
<sequence>MSTPNPTEQIATLQGLRDRLMTWLTAQALPIWWEAGADRERGGFHERLNLDGTPCLDPRRARVQARQVFTFAVAGRLGWIGPSRQAVEHGLAFFRRAYERPDGTFRTLVGPDGAMLDDSVVLYDQAFALFALAVASTVVADPAPLTAAATRLRQRLEATLKHPLGGFEEAAPRKLPLLANPHMHLFEASLAWVELGQGPDQPAWNALADEIAGLALSDFIDPKTGYLREFFDGEWRPAPGRDGRIVEPGHLFEWAWLLVRWGTLRNRPDAVAAARRMAGAAEETGVDPARNAAVNAILDDGAPVDSGARLWPQTERIKAAVALAGVAGTEAEKALWRGRIAAGVNGLFKYLDVPVAGLWRDKLQADGTFVEEPAPASSFYHIICAIEELDKAFAAGRLGPAVPVSGAAA</sequence>
<dbReference type="SUPFAM" id="SSF48208">
    <property type="entry name" value="Six-hairpin glycosidases"/>
    <property type="match status" value="1"/>
</dbReference>
<reference evidence="4" key="1">
    <citation type="submission" date="2017-05" db="EMBL/GenBank/DDBJ databases">
        <authorList>
            <person name="Macchi M."/>
            <person name="Festa S."/>
            <person name="Coppotelli B.M."/>
            <person name="Morelli I.S."/>
        </authorList>
    </citation>
    <scope>NUCLEOTIDE SEQUENCE [LARGE SCALE GENOMIC DNA]</scope>
    <source>
        <strain evidence="4">I</strain>
    </source>
</reference>
<dbReference type="OrthoDB" id="9806359at2"/>
<evidence type="ECO:0000313" key="3">
    <source>
        <dbReference type="EMBL" id="OWJ56890.1"/>
    </source>
</evidence>
<keyword evidence="4" id="KW-1185">Reference proteome</keyword>
<comment type="caution">
    <text evidence="3">The sequence shown here is derived from an EMBL/GenBank/DDBJ whole genome shotgun (WGS) entry which is preliminary data.</text>
</comment>
<accession>A0A211YV29</accession>
<keyword evidence="2 3" id="KW-0413">Isomerase</keyword>
<dbReference type="EMBL" id="NHON01000156">
    <property type="protein sequence ID" value="OWJ56890.1"/>
    <property type="molecule type" value="Genomic_DNA"/>
</dbReference>
<evidence type="ECO:0000313" key="4">
    <source>
        <dbReference type="Proteomes" id="UP000196655"/>
    </source>
</evidence>